<dbReference type="PANTHER" id="PTHR30575">
    <property type="entry name" value="PEPTIDASE M20"/>
    <property type="match status" value="1"/>
</dbReference>
<dbReference type="InterPro" id="IPR011650">
    <property type="entry name" value="Peptidase_M20_dimer"/>
</dbReference>
<organism evidence="3 4">
    <name type="scientific">Coleophoma crateriformis</name>
    <dbReference type="NCBI Taxonomy" id="565419"/>
    <lineage>
        <taxon>Eukaryota</taxon>
        <taxon>Fungi</taxon>
        <taxon>Dikarya</taxon>
        <taxon>Ascomycota</taxon>
        <taxon>Pezizomycotina</taxon>
        <taxon>Leotiomycetes</taxon>
        <taxon>Helotiales</taxon>
        <taxon>Dermateaceae</taxon>
        <taxon>Coleophoma</taxon>
    </lineage>
</organism>
<dbReference type="InterPro" id="IPR017439">
    <property type="entry name" value="Amidohydrolase"/>
</dbReference>
<evidence type="ECO:0000313" key="4">
    <source>
        <dbReference type="Proteomes" id="UP000256328"/>
    </source>
</evidence>
<dbReference type="PANTHER" id="PTHR30575:SF4">
    <property type="entry name" value="PEPTIDASE M20 DOMAIN-CONTAINING PROTEIN 2"/>
    <property type="match status" value="1"/>
</dbReference>
<accession>A0A3D8RPG1</accession>
<dbReference type="FunFam" id="3.30.70.360:FF:000004">
    <property type="entry name" value="Peptidase M20 domain-containing protein 2"/>
    <property type="match status" value="1"/>
</dbReference>
<dbReference type="CDD" id="cd05672">
    <property type="entry name" value="M20_ACY1L2-like"/>
    <property type="match status" value="1"/>
</dbReference>
<keyword evidence="4" id="KW-1185">Reference proteome</keyword>
<dbReference type="EMBL" id="PDLN01000009">
    <property type="protein sequence ID" value="RDW75838.1"/>
    <property type="molecule type" value="Genomic_DNA"/>
</dbReference>
<dbReference type="AlphaFoldDB" id="A0A3D8RPG1"/>
<dbReference type="Gene3D" id="3.30.70.360">
    <property type="match status" value="1"/>
</dbReference>
<dbReference type="NCBIfam" id="TIGR01891">
    <property type="entry name" value="amidohydrolases"/>
    <property type="match status" value="1"/>
</dbReference>
<dbReference type="InterPro" id="IPR052030">
    <property type="entry name" value="Peptidase_M20/M20A_hydrolases"/>
</dbReference>
<sequence length="426" mass="45718">MTRLVISPADSVRINIPFVPAQVASDNDEFDFISSYVDNVADKLWLVNKRIHDNPELAWKEFIAHETLTEFMKTMPGWKVTTSAYGIETAFSAEYDSGVPGPVVSFNAEYDALPGIGHSCGHNLIATASLSAAIATGATMKRFGLSGRVILFGTPAEEADGGKIKLLNAGAYKNVDVNLMSHPGNLSDNALVRTAAASFFKIEFFGREAHAAAAPWDGINALDAMVIAYTAVSALRQQTKPEDILQGMITNGGSAPNIIHAYTSGDWIVRANSRARANELVKKFKACFEAAAIATGATLKITETPGYDDQIPNWALGRSYRYYFNKLGGDIQEPHLDAVGTSASSDEGNVSHAIPSLCPSFKLDSEVGGHNPGFAKVAGTKESFLAALRVSKALAGTAIEVLGSEEYLSEIKEEWKKSILTAQDTF</sequence>
<comment type="similarity">
    <text evidence="1">Belongs to the peptidase M20A family.</text>
</comment>
<name>A0A3D8RPG1_9HELO</name>
<protein>
    <recommendedName>
        <fullName evidence="1">Peptidase M20 domain-containing protein 2</fullName>
    </recommendedName>
</protein>
<dbReference type="Gene3D" id="3.40.630.10">
    <property type="entry name" value="Zn peptidases"/>
    <property type="match status" value="1"/>
</dbReference>
<dbReference type="PIRSF" id="PIRSF037226">
    <property type="entry name" value="Amidohydrolase_ACY1L2_prd"/>
    <property type="match status" value="1"/>
</dbReference>
<proteinExistence type="inferred from homology"/>
<dbReference type="InterPro" id="IPR017144">
    <property type="entry name" value="Xaa-Arg_dipeptidase"/>
</dbReference>
<dbReference type="Pfam" id="PF07687">
    <property type="entry name" value="M20_dimer"/>
    <property type="match status" value="1"/>
</dbReference>
<reference evidence="3 4" key="1">
    <citation type="journal article" date="2018" name="IMA Fungus">
        <title>IMA Genome-F 9: Draft genome sequence of Annulohypoxylon stygium, Aspergillus mulundensis, Berkeleyomyces basicola (syn. Thielaviopsis basicola), Ceratocystis smalleyi, two Cercospora beticola strains, Coleophoma cylindrospora, Fusarium fracticaudum, Phialophora cf. hyalina, and Morchella septimelata.</title>
        <authorList>
            <person name="Wingfield B.D."/>
            <person name="Bills G.F."/>
            <person name="Dong Y."/>
            <person name="Huang W."/>
            <person name="Nel W.J."/>
            <person name="Swalarsk-Parry B.S."/>
            <person name="Vaghefi N."/>
            <person name="Wilken P.M."/>
            <person name="An Z."/>
            <person name="de Beer Z.W."/>
            <person name="De Vos L."/>
            <person name="Chen L."/>
            <person name="Duong T.A."/>
            <person name="Gao Y."/>
            <person name="Hammerbacher A."/>
            <person name="Kikkert J.R."/>
            <person name="Li Y."/>
            <person name="Li H."/>
            <person name="Li K."/>
            <person name="Li Q."/>
            <person name="Liu X."/>
            <person name="Ma X."/>
            <person name="Naidoo K."/>
            <person name="Pethybridge S.J."/>
            <person name="Sun J."/>
            <person name="Steenkamp E.T."/>
            <person name="van der Nest M.A."/>
            <person name="van Wyk S."/>
            <person name="Wingfield M.J."/>
            <person name="Xiong C."/>
            <person name="Yue Q."/>
            <person name="Zhang X."/>
        </authorList>
    </citation>
    <scope>NUCLEOTIDE SEQUENCE [LARGE SCALE GENOMIC DNA]</scope>
    <source>
        <strain evidence="3 4">BP5796</strain>
    </source>
</reference>
<dbReference type="GO" id="GO:0016805">
    <property type="term" value="F:dipeptidase activity"/>
    <property type="evidence" value="ECO:0007669"/>
    <property type="project" value="InterPro"/>
</dbReference>
<gene>
    <name evidence="3" type="ORF">BP5796_06659</name>
</gene>
<evidence type="ECO:0000259" key="2">
    <source>
        <dbReference type="Pfam" id="PF07687"/>
    </source>
</evidence>
<dbReference type="SUPFAM" id="SSF55031">
    <property type="entry name" value="Bacterial exopeptidase dimerisation domain"/>
    <property type="match status" value="1"/>
</dbReference>
<feature type="domain" description="Peptidase M20 dimerisation" evidence="2">
    <location>
        <begin position="200"/>
        <end position="292"/>
    </location>
</feature>
<comment type="caution">
    <text evidence="3">The sequence shown here is derived from an EMBL/GenBank/DDBJ whole genome shotgun (WGS) entry which is preliminary data.</text>
</comment>
<dbReference type="InterPro" id="IPR036264">
    <property type="entry name" value="Bact_exopeptidase_dim_dom"/>
</dbReference>
<dbReference type="SUPFAM" id="SSF53187">
    <property type="entry name" value="Zn-dependent exopeptidases"/>
    <property type="match status" value="1"/>
</dbReference>
<evidence type="ECO:0000256" key="1">
    <source>
        <dbReference type="PIRNR" id="PIRNR037226"/>
    </source>
</evidence>
<dbReference type="Proteomes" id="UP000256328">
    <property type="component" value="Unassembled WGS sequence"/>
</dbReference>
<evidence type="ECO:0000313" key="3">
    <source>
        <dbReference type="EMBL" id="RDW75838.1"/>
    </source>
</evidence>
<dbReference type="OrthoDB" id="6119954at2759"/>